<dbReference type="RefSeq" id="XP_018146456.1">
    <property type="nucleotide sequence ID" value="XM_018293262.1"/>
</dbReference>
<evidence type="ECO:0000313" key="1">
    <source>
        <dbReference type="EMBL" id="OAQ69919.1"/>
    </source>
</evidence>
<reference evidence="1 2" key="1">
    <citation type="journal article" date="2016" name="PLoS Pathog.">
        <title>Biosynthesis of antibiotic leucinostatins in bio-control fungus Purpureocillium lilacinum and their inhibition on phytophthora revealed by genome mining.</title>
        <authorList>
            <person name="Wang G."/>
            <person name="Liu Z."/>
            <person name="Lin R."/>
            <person name="Li E."/>
            <person name="Mao Z."/>
            <person name="Ling J."/>
            <person name="Yang Y."/>
            <person name="Yin W.B."/>
            <person name="Xie B."/>
        </authorList>
    </citation>
    <scope>NUCLEOTIDE SEQUENCE [LARGE SCALE GENOMIC DNA]</scope>
    <source>
        <strain evidence="1">170</strain>
    </source>
</reference>
<dbReference type="GeneID" id="28857256"/>
<dbReference type="Proteomes" id="UP000078397">
    <property type="component" value="Unassembled WGS sequence"/>
</dbReference>
<organism evidence="1 2">
    <name type="scientific">Pochonia chlamydosporia 170</name>
    <dbReference type="NCBI Taxonomy" id="1380566"/>
    <lineage>
        <taxon>Eukaryota</taxon>
        <taxon>Fungi</taxon>
        <taxon>Dikarya</taxon>
        <taxon>Ascomycota</taxon>
        <taxon>Pezizomycotina</taxon>
        <taxon>Sordariomycetes</taxon>
        <taxon>Hypocreomycetidae</taxon>
        <taxon>Hypocreales</taxon>
        <taxon>Clavicipitaceae</taxon>
        <taxon>Pochonia</taxon>
    </lineage>
</organism>
<dbReference type="EMBL" id="LSBJ02000002">
    <property type="protein sequence ID" value="OAQ69919.1"/>
    <property type="molecule type" value="Genomic_DNA"/>
</dbReference>
<name>A0A179FY83_METCM</name>
<dbReference type="AlphaFoldDB" id="A0A179FY83"/>
<gene>
    <name evidence="1" type="ORF">VFPPC_15509</name>
</gene>
<keyword evidence="2" id="KW-1185">Reference proteome</keyword>
<evidence type="ECO:0000313" key="2">
    <source>
        <dbReference type="Proteomes" id="UP000078397"/>
    </source>
</evidence>
<comment type="caution">
    <text evidence="1">The sequence shown here is derived from an EMBL/GenBank/DDBJ whole genome shotgun (WGS) entry which is preliminary data.</text>
</comment>
<sequence length="111" mass="12172">MQQGEESFQSDLSVAGWAHLQPCSTWLLTAALLVVYVTIEPIVDGDGGAANPCSPATKCKLLHLFDKIVRIAAARWASTVSAGWLSWPRPGSTEWIHGIRDLPRLSRHQHS</sequence>
<accession>A0A179FY83</accession>
<dbReference type="KEGG" id="pchm:VFPPC_15509"/>
<protein>
    <submittedName>
        <fullName evidence="1">Uncharacterized protein</fullName>
    </submittedName>
</protein>
<proteinExistence type="predicted"/>